<evidence type="ECO:0000256" key="3">
    <source>
        <dbReference type="ARBA" id="ARBA00022475"/>
    </source>
</evidence>
<evidence type="ECO:0000256" key="1">
    <source>
        <dbReference type="ARBA" id="ARBA00004651"/>
    </source>
</evidence>
<evidence type="ECO:0000313" key="10">
    <source>
        <dbReference type="EMBL" id="CDR30715.1"/>
    </source>
</evidence>
<dbReference type="GO" id="GO:0006865">
    <property type="term" value="P:amino acid transport"/>
    <property type="evidence" value="ECO:0007669"/>
    <property type="project" value="UniProtKB-KW"/>
</dbReference>
<feature type="transmembrane region" description="Helical" evidence="9">
    <location>
        <begin position="241"/>
        <end position="265"/>
    </location>
</feature>
<dbReference type="STRING" id="35623.Aocu_06420"/>
<dbReference type="RefSeq" id="WP_045749231.1">
    <property type="nucleotide sequence ID" value="NZ_FUZK01000001.1"/>
</dbReference>
<keyword evidence="2" id="KW-0813">Transport</keyword>
<keyword evidence="11" id="KW-1185">Reference proteome</keyword>
<evidence type="ECO:0000256" key="2">
    <source>
        <dbReference type="ARBA" id="ARBA00022448"/>
    </source>
</evidence>
<evidence type="ECO:0000256" key="7">
    <source>
        <dbReference type="ARBA" id="ARBA00023136"/>
    </source>
</evidence>
<feature type="transmembrane region" description="Helical" evidence="9">
    <location>
        <begin position="154"/>
        <end position="174"/>
    </location>
</feature>
<dbReference type="PANTHER" id="PTHR11795:SF451">
    <property type="entry name" value="ABC TRANSPORTER PERMEASE PROTEIN"/>
    <property type="match status" value="1"/>
</dbReference>
<sequence length="311" mass="33328">MQAIFNIILNALISFSFLSLATFGIVLIFKTSSTTNFAQGMLGILGAYTTSYIIDQKGVSDFTGLPSVNINNPLSLILPILGGMLVSFIFGYLIDAVIFRKSKFTNAATKQIITMGLVIGLSGLIPVIFGETITRASFKFTDETIQLLGLGIPLHRIITLIISGIIILTIFIVLKYTKWGLGVRSVASNERIAGLMGVNTNKINALSWGIAGALGALSAITYTAAISSLSISAMTDIQINAFYASILGGFQTFYGPLIGAFILNIGQSAIPMLLVNYGLAQWGNTILYLIIMLVVLIKPNGIFGKRIVKKV</sequence>
<reference evidence="11" key="1">
    <citation type="submission" date="2014-05" db="EMBL/GenBank/DDBJ databases">
        <authorList>
            <person name="Kube M."/>
        </authorList>
    </citation>
    <scope>NUCLEOTIDE SEQUENCE [LARGE SCALE GENOMIC DNA]</scope>
</reference>
<evidence type="ECO:0000256" key="6">
    <source>
        <dbReference type="ARBA" id="ARBA00022989"/>
    </source>
</evidence>
<feature type="transmembrane region" description="Helical" evidence="9">
    <location>
        <begin position="74"/>
        <end position="99"/>
    </location>
</feature>
<dbReference type="GO" id="GO:0005886">
    <property type="term" value="C:plasma membrane"/>
    <property type="evidence" value="ECO:0007669"/>
    <property type="project" value="UniProtKB-SubCell"/>
</dbReference>
<evidence type="ECO:0000313" key="11">
    <source>
        <dbReference type="Proteomes" id="UP000032434"/>
    </source>
</evidence>
<dbReference type="HOGENOM" id="CLU_039929_1_1_14"/>
<dbReference type="InterPro" id="IPR052157">
    <property type="entry name" value="BCAA_transport_permease"/>
</dbReference>
<gene>
    <name evidence="10" type="primary">livH</name>
    <name evidence="10" type="ORF">Aocu_06420</name>
</gene>
<comment type="similarity">
    <text evidence="8">Belongs to the binding-protein-dependent transport system permease family. LivHM subfamily.</text>
</comment>
<feature type="transmembrane region" description="Helical" evidence="9">
    <location>
        <begin position="285"/>
        <end position="303"/>
    </location>
</feature>
<dbReference type="PATRIC" id="fig|35623.3.peg.642"/>
<evidence type="ECO:0000256" key="5">
    <source>
        <dbReference type="ARBA" id="ARBA00022970"/>
    </source>
</evidence>
<evidence type="ECO:0000256" key="9">
    <source>
        <dbReference type="SAM" id="Phobius"/>
    </source>
</evidence>
<dbReference type="Proteomes" id="UP000032434">
    <property type="component" value="Chromosome 1"/>
</dbReference>
<dbReference type="Pfam" id="PF02653">
    <property type="entry name" value="BPD_transp_2"/>
    <property type="match status" value="1"/>
</dbReference>
<keyword evidence="7 9" id="KW-0472">Membrane</keyword>
<keyword evidence="5" id="KW-0029">Amino-acid transport</keyword>
<accession>A0A061A9Z5</accession>
<dbReference type="KEGG" id="aoc:Aocu_06420"/>
<feature type="transmembrane region" description="Helical" evidence="9">
    <location>
        <begin position="205"/>
        <end position="229"/>
    </location>
</feature>
<dbReference type="InterPro" id="IPR001851">
    <property type="entry name" value="ABC_transp_permease"/>
</dbReference>
<feature type="transmembrane region" description="Helical" evidence="9">
    <location>
        <begin position="7"/>
        <end position="29"/>
    </location>
</feature>
<proteinExistence type="inferred from homology"/>
<dbReference type="CDD" id="cd06582">
    <property type="entry name" value="TM_PBP1_LivH_like"/>
    <property type="match status" value="1"/>
</dbReference>
<comment type="subcellular location">
    <subcellularLocation>
        <location evidence="1">Cell membrane</location>
        <topology evidence="1">Multi-pass membrane protein</topology>
    </subcellularLocation>
</comment>
<keyword evidence="4 9" id="KW-0812">Transmembrane</keyword>
<evidence type="ECO:0000256" key="8">
    <source>
        <dbReference type="ARBA" id="ARBA00037998"/>
    </source>
</evidence>
<dbReference type="EMBL" id="LK028559">
    <property type="protein sequence ID" value="CDR30715.1"/>
    <property type="molecule type" value="Genomic_DNA"/>
</dbReference>
<keyword evidence="6 9" id="KW-1133">Transmembrane helix</keyword>
<dbReference type="AlphaFoldDB" id="A0A061A9Z5"/>
<name>A0A061A9Z5_9MOLU</name>
<dbReference type="PANTHER" id="PTHR11795">
    <property type="entry name" value="BRANCHED-CHAIN AMINO ACID TRANSPORT SYSTEM PERMEASE PROTEIN LIVH"/>
    <property type="match status" value="1"/>
</dbReference>
<feature type="transmembrane region" description="Helical" evidence="9">
    <location>
        <begin position="111"/>
        <end position="133"/>
    </location>
</feature>
<dbReference type="InParanoid" id="A0A061A9Z5"/>
<dbReference type="GO" id="GO:0022857">
    <property type="term" value="F:transmembrane transporter activity"/>
    <property type="evidence" value="ECO:0007669"/>
    <property type="project" value="InterPro"/>
</dbReference>
<keyword evidence="3" id="KW-1003">Cell membrane</keyword>
<evidence type="ECO:0000256" key="4">
    <source>
        <dbReference type="ARBA" id="ARBA00022692"/>
    </source>
</evidence>
<protein>
    <submittedName>
        <fullName evidence="10">Branched-chain amino acid ABC transport system, permease protein LivH</fullName>
    </submittedName>
</protein>
<dbReference type="OrthoDB" id="9807115at2"/>
<organism evidence="10 11">
    <name type="scientific">Acholeplasma oculi</name>
    <dbReference type="NCBI Taxonomy" id="35623"/>
    <lineage>
        <taxon>Bacteria</taxon>
        <taxon>Bacillati</taxon>
        <taxon>Mycoplasmatota</taxon>
        <taxon>Mollicutes</taxon>
        <taxon>Acholeplasmatales</taxon>
        <taxon>Acholeplasmataceae</taxon>
        <taxon>Acholeplasma</taxon>
    </lineage>
</organism>